<evidence type="ECO:0000259" key="14">
    <source>
        <dbReference type="PROSITE" id="PS52004"/>
    </source>
</evidence>
<dbReference type="CDD" id="cd00834">
    <property type="entry name" value="KAS_I_II"/>
    <property type="match status" value="1"/>
</dbReference>
<evidence type="ECO:0000256" key="11">
    <source>
        <dbReference type="ARBA" id="ARBA00048121"/>
    </source>
</evidence>
<evidence type="ECO:0000256" key="13">
    <source>
        <dbReference type="RuleBase" id="RU003694"/>
    </source>
</evidence>
<evidence type="ECO:0000256" key="5">
    <source>
        <dbReference type="ARBA" id="ARBA00022490"/>
    </source>
</evidence>
<gene>
    <name evidence="15" type="ORF">G7034_04605</name>
</gene>
<dbReference type="GO" id="GO:0006633">
    <property type="term" value="P:fatty acid biosynthetic process"/>
    <property type="evidence" value="ECO:0007669"/>
    <property type="project" value="TreeGrafter"/>
</dbReference>
<dbReference type="InterPro" id="IPR014031">
    <property type="entry name" value="Ketoacyl_synth_C"/>
</dbReference>
<evidence type="ECO:0000256" key="12">
    <source>
        <dbReference type="ARBA" id="ARBA00048506"/>
    </source>
</evidence>
<dbReference type="EC" id="2.3.1.41" evidence="4"/>
<dbReference type="InterPro" id="IPR014030">
    <property type="entry name" value="Ketoacyl_synth_N"/>
</dbReference>
<evidence type="ECO:0000256" key="2">
    <source>
        <dbReference type="ARBA" id="ARBA00008467"/>
    </source>
</evidence>
<dbReference type="PANTHER" id="PTHR11712">
    <property type="entry name" value="POLYKETIDE SYNTHASE-RELATED"/>
    <property type="match status" value="1"/>
</dbReference>
<evidence type="ECO:0000256" key="1">
    <source>
        <dbReference type="ARBA" id="ARBA00004496"/>
    </source>
</evidence>
<dbReference type="RefSeq" id="WP_166399796.1">
    <property type="nucleotide sequence ID" value="NZ_JAANAS010000039.1"/>
</dbReference>
<dbReference type="PANTHER" id="PTHR11712:SF306">
    <property type="entry name" value="3-OXOACYL-[ACYL-CARRIER-PROTEIN] SYNTHASE 1"/>
    <property type="match status" value="1"/>
</dbReference>
<comment type="subcellular location">
    <subcellularLocation>
        <location evidence="1">Cytoplasm</location>
    </subcellularLocation>
</comment>
<accession>A0A967ACE9</accession>
<evidence type="ECO:0000313" key="16">
    <source>
        <dbReference type="Proteomes" id="UP000643701"/>
    </source>
</evidence>
<comment type="catalytic activity">
    <reaction evidence="11">
        <text>(3Z)-decenoyl-[ACP] + malonyl-[ACP] + H(+) = 3-oxo-(5Z)-dodecenoyl-[ACP] + holo-[ACP] + CO2</text>
        <dbReference type="Rhea" id="RHEA:54940"/>
        <dbReference type="Rhea" id="RHEA-COMP:9623"/>
        <dbReference type="Rhea" id="RHEA-COMP:9685"/>
        <dbReference type="Rhea" id="RHEA-COMP:9927"/>
        <dbReference type="Rhea" id="RHEA-COMP:14042"/>
        <dbReference type="ChEBI" id="CHEBI:15378"/>
        <dbReference type="ChEBI" id="CHEBI:16526"/>
        <dbReference type="ChEBI" id="CHEBI:64479"/>
        <dbReference type="ChEBI" id="CHEBI:78449"/>
        <dbReference type="ChEBI" id="CHEBI:78798"/>
        <dbReference type="ChEBI" id="CHEBI:138410"/>
    </reaction>
    <physiologicalReaction direction="left-to-right" evidence="11">
        <dbReference type="Rhea" id="RHEA:54941"/>
    </physiologicalReaction>
</comment>
<feature type="domain" description="Ketosynthase family 3 (KS3)" evidence="14">
    <location>
        <begin position="1"/>
        <end position="418"/>
    </location>
</feature>
<evidence type="ECO:0000256" key="8">
    <source>
        <dbReference type="ARBA" id="ARBA00039450"/>
    </source>
</evidence>
<dbReference type="SMART" id="SM00825">
    <property type="entry name" value="PKS_KS"/>
    <property type="match status" value="1"/>
</dbReference>
<name>A0A967ACE9_9FLAO</name>
<dbReference type="Pfam" id="PF02801">
    <property type="entry name" value="Ketoacyl-synt_C"/>
    <property type="match status" value="1"/>
</dbReference>
<dbReference type="InterPro" id="IPR000794">
    <property type="entry name" value="Beta-ketoacyl_synthase"/>
</dbReference>
<evidence type="ECO:0000256" key="3">
    <source>
        <dbReference type="ARBA" id="ARBA00011738"/>
    </source>
</evidence>
<evidence type="ECO:0000313" key="15">
    <source>
        <dbReference type="EMBL" id="NGZ89531.1"/>
    </source>
</evidence>
<comment type="similarity">
    <text evidence="2 13">Belongs to the thiolase-like superfamily. Beta-ketoacyl-ACP synthases family.</text>
</comment>
<organism evidence="15 16">
    <name type="scientific">Psychroflexus maritimus</name>
    <dbReference type="NCBI Taxonomy" id="2714865"/>
    <lineage>
        <taxon>Bacteria</taxon>
        <taxon>Pseudomonadati</taxon>
        <taxon>Bacteroidota</taxon>
        <taxon>Flavobacteriia</taxon>
        <taxon>Flavobacteriales</taxon>
        <taxon>Flavobacteriaceae</taxon>
        <taxon>Psychroflexus</taxon>
    </lineage>
</organism>
<dbReference type="GO" id="GO:0005829">
    <property type="term" value="C:cytosol"/>
    <property type="evidence" value="ECO:0007669"/>
    <property type="project" value="TreeGrafter"/>
</dbReference>
<keyword evidence="5" id="KW-0963">Cytoplasm</keyword>
<proteinExistence type="inferred from homology"/>
<dbReference type="Gene3D" id="3.40.47.10">
    <property type="match status" value="2"/>
</dbReference>
<dbReference type="Proteomes" id="UP000643701">
    <property type="component" value="Unassembled WGS sequence"/>
</dbReference>
<dbReference type="SUPFAM" id="SSF53901">
    <property type="entry name" value="Thiolase-like"/>
    <property type="match status" value="2"/>
</dbReference>
<dbReference type="Pfam" id="PF00109">
    <property type="entry name" value="ketoacyl-synt"/>
    <property type="match status" value="1"/>
</dbReference>
<evidence type="ECO:0000256" key="6">
    <source>
        <dbReference type="ARBA" id="ARBA00022679"/>
    </source>
</evidence>
<dbReference type="AlphaFoldDB" id="A0A967ACE9"/>
<sequence>MNRVVITGLGIVAPNAIGIDNFCEALKNQKNGIQFQERLRQLNFSCQIAGQPEISKTLLNQSFSHLEQRGLKANGLIYGVIAGLEAWKNAGLDSSSEAYLEEAGVLFGTGILGVDKLKEAFDLIENKQVRRLGSTSVVQTMASGISAFLGGKLGCGNQVSTNSSACTTGTESLLMAYERIKHGQAEIMLAGSCSDSGPYVWGGFDALRILPHQYNSSPESASRPFSETAAGFVPSSGAGAYVIESLTNAKKRNAPILAEILGGQINSGGQRNGGSMTAPNSKAVVNCIQKALKNAKLKSSAIDTINGHLTATAMDSTEIENWYHALGKPTNFPLINSLKSHIGHGLAASGSMELVASILQLNKGFVFGNRNAEDIHPKIEKLIGKKPIPLRTIERKLTYLAKASFGFGDVNACVLLKKFDDH</sequence>
<dbReference type="InterPro" id="IPR016039">
    <property type="entry name" value="Thiolase-like"/>
</dbReference>
<keyword evidence="7" id="KW-0012">Acyltransferase</keyword>
<dbReference type="GO" id="GO:0004315">
    <property type="term" value="F:3-oxoacyl-[acyl-carrier-protein] synthase activity"/>
    <property type="evidence" value="ECO:0007669"/>
    <property type="project" value="UniProtKB-EC"/>
</dbReference>
<evidence type="ECO:0000256" key="7">
    <source>
        <dbReference type="ARBA" id="ARBA00023315"/>
    </source>
</evidence>
<dbReference type="InterPro" id="IPR020841">
    <property type="entry name" value="PKS_Beta-ketoAc_synthase_dom"/>
</dbReference>
<dbReference type="EMBL" id="JAANAS010000039">
    <property type="protein sequence ID" value="NGZ89531.1"/>
    <property type="molecule type" value="Genomic_DNA"/>
</dbReference>
<dbReference type="PROSITE" id="PS52004">
    <property type="entry name" value="KS3_2"/>
    <property type="match status" value="1"/>
</dbReference>
<reference evidence="15" key="1">
    <citation type="submission" date="2020-03" db="EMBL/GenBank/DDBJ databases">
        <title>Psychroflexus Maritimus sp. nov., isolate from marine sediment.</title>
        <authorList>
            <person name="Zhong Y.-L."/>
        </authorList>
    </citation>
    <scope>NUCLEOTIDE SEQUENCE</scope>
    <source>
        <strain evidence="15">C1</strain>
    </source>
</reference>
<evidence type="ECO:0000256" key="10">
    <source>
        <dbReference type="ARBA" id="ARBA00042143"/>
    </source>
</evidence>
<comment type="subunit">
    <text evidence="3">Homodimer.</text>
</comment>
<keyword evidence="6 13" id="KW-0808">Transferase</keyword>
<comment type="catalytic activity">
    <reaction evidence="12">
        <text>a fatty acyl-[ACP] + malonyl-[ACP] + H(+) = a 3-oxoacyl-[ACP] + holo-[ACP] + CO2</text>
        <dbReference type="Rhea" id="RHEA:22836"/>
        <dbReference type="Rhea" id="RHEA-COMP:9623"/>
        <dbReference type="Rhea" id="RHEA-COMP:9685"/>
        <dbReference type="Rhea" id="RHEA-COMP:9916"/>
        <dbReference type="Rhea" id="RHEA-COMP:14125"/>
        <dbReference type="ChEBI" id="CHEBI:15378"/>
        <dbReference type="ChEBI" id="CHEBI:16526"/>
        <dbReference type="ChEBI" id="CHEBI:64479"/>
        <dbReference type="ChEBI" id="CHEBI:78449"/>
        <dbReference type="ChEBI" id="CHEBI:78776"/>
        <dbReference type="ChEBI" id="CHEBI:138651"/>
        <dbReference type="EC" id="2.3.1.41"/>
    </reaction>
    <physiologicalReaction direction="left-to-right" evidence="12">
        <dbReference type="Rhea" id="RHEA:22837"/>
    </physiologicalReaction>
</comment>
<keyword evidence="16" id="KW-1185">Reference proteome</keyword>
<protein>
    <recommendedName>
        <fullName evidence="8">3-oxoacyl-[acyl-carrier-protein] synthase 1</fullName>
        <ecNumber evidence="4">2.3.1.41</ecNumber>
    </recommendedName>
    <alternativeName>
        <fullName evidence="9">3-oxoacyl-[acyl-carrier-protein] synthase I</fullName>
    </alternativeName>
    <alternativeName>
        <fullName evidence="10">Beta-ketoacyl-ACP synthase I</fullName>
    </alternativeName>
</protein>
<evidence type="ECO:0000256" key="9">
    <source>
        <dbReference type="ARBA" id="ARBA00041620"/>
    </source>
</evidence>
<comment type="caution">
    <text evidence="15">The sequence shown here is derived from an EMBL/GenBank/DDBJ whole genome shotgun (WGS) entry which is preliminary data.</text>
</comment>
<evidence type="ECO:0000256" key="4">
    <source>
        <dbReference type="ARBA" id="ARBA00013191"/>
    </source>
</evidence>